<reference evidence="12 13" key="1">
    <citation type="submission" date="2016-10" db="EMBL/GenBank/DDBJ databases">
        <authorList>
            <person name="de Groot N.N."/>
        </authorList>
    </citation>
    <scope>NUCLEOTIDE SEQUENCE [LARGE SCALE GENOMIC DNA]</scope>
    <source>
        <strain evidence="12 13">DSM 20678</strain>
    </source>
</reference>
<evidence type="ECO:0000256" key="1">
    <source>
        <dbReference type="ARBA" id="ARBA00001933"/>
    </source>
</evidence>
<sequence>MQKADRREIALKRAQELKGKIRDYIEAKAKIPKGLEMQSRFEENKRKLLKILNAAEDNWNDWHWQLKNMIKDVDVLSQFIELDEEDKRIFKKLSSLYRWAVSPYYASLMDAKDPFDPIRLMGLPSAAELVYDIGEMDPMREEYTNPAGCITRRYPDRLIINVTNRCANFCRFCQRRRNIGQMDRNQPKSVIQESIEYIKQNPEIRDVLITGGDALLLEDHELEWIISQVRAIPHVEIIRIGTRSLVTLPMRITPQLCKMLKKYHPIYVNTHFNHPKEVTEDAKRAAEMLADSGIPIGNQMVLLNGVNNDKHVVMCLNHELLKIRIKPYYIFHPKQVRGTMHFQCSIDEGMEIMEYLRGNTSGLAIPTYIVNAPGGLGKTPILPTYLISRGPGYVVLRTWEGEIVKCRNLPSKDIKTIIKESKQQGQSKGVAG</sequence>
<evidence type="ECO:0000256" key="8">
    <source>
        <dbReference type="ARBA" id="ARBA00023235"/>
    </source>
</evidence>
<dbReference type="AlphaFoldDB" id="A0A1I5WRQ5"/>
<dbReference type="SUPFAM" id="SSF102114">
    <property type="entry name" value="Radical SAM enzymes"/>
    <property type="match status" value="1"/>
</dbReference>
<evidence type="ECO:0000256" key="6">
    <source>
        <dbReference type="ARBA" id="ARBA00023004"/>
    </source>
</evidence>
<dbReference type="InterPro" id="IPR007197">
    <property type="entry name" value="rSAM"/>
</dbReference>
<dbReference type="InterPro" id="IPR003739">
    <property type="entry name" value="Lys_aminomutase/Glu_NH3_mut"/>
</dbReference>
<gene>
    <name evidence="12" type="ORF">SAMN05444406_1191</name>
</gene>
<dbReference type="GO" id="GO:0016869">
    <property type="term" value="F:intramolecular aminotransferase activity"/>
    <property type="evidence" value="ECO:0007669"/>
    <property type="project" value="InterPro"/>
</dbReference>
<dbReference type="InterPro" id="IPR058240">
    <property type="entry name" value="rSAM_sf"/>
</dbReference>
<name>A0A1I5WRQ5_9FIRM</name>
<feature type="binding site" evidence="9">
    <location>
        <position position="166"/>
    </location>
    <ligand>
        <name>[4Fe-4S] cluster</name>
        <dbReference type="ChEBI" id="CHEBI:49883"/>
        <note>4Fe-4S-S-AdoMet</note>
    </ligand>
</feature>
<feature type="modified residue" description="N6-(pyridoxal phosphate)lysine" evidence="10">
    <location>
        <position position="378"/>
    </location>
</feature>
<dbReference type="Gene3D" id="6.10.140.1170">
    <property type="match status" value="1"/>
</dbReference>
<evidence type="ECO:0000256" key="2">
    <source>
        <dbReference type="ARBA" id="ARBA00022485"/>
    </source>
</evidence>
<dbReference type="Pfam" id="PF12544">
    <property type="entry name" value="LAM_C"/>
    <property type="match status" value="1"/>
</dbReference>
<dbReference type="GO" id="GO:0051539">
    <property type="term" value="F:4 iron, 4 sulfur cluster binding"/>
    <property type="evidence" value="ECO:0007669"/>
    <property type="project" value="UniProtKB-KW"/>
</dbReference>
<evidence type="ECO:0000256" key="4">
    <source>
        <dbReference type="ARBA" id="ARBA00022723"/>
    </source>
</evidence>
<dbReference type="InterPro" id="IPR006638">
    <property type="entry name" value="Elp3/MiaA/NifB-like_rSAM"/>
</dbReference>
<dbReference type="InterPro" id="IPR030801">
    <property type="entry name" value="Glu_2_3_NH3_mut"/>
</dbReference>
<keyword evidence="7 9" id="KW-0411">Iron-sulfur</keyword>
<proteinExistence type="predicted"/>
<evidence type="ECO:0000313" key="12">
    <source>
        <dbReference type="EMBL" id="SFQ22453.1"/>
    </source>
</evidence>
<dbReference type="PIRSF" id="PIRSF004911">
    <property type="entry name" value="DUF160"/>
    <property type="match status" value="1"/>
</dbReference>
<dbReference type="SFLD" id="SFLDS00029">
    <property type="entry name" value="Radical_SAM"/>
    <property type="match status" value="1"/>
</dbReference>
<dbReference type="PANTHER" id="PTHR30538:SF1">
    <property type="entry name" value="L-LYSINE 2,3-AMINOMUTASE"/>
    <property type="match status" value="1"/>
</dbReference>
<dbReference type="Gene3D" id="3.20.20.70">
    <property type="entry name" value="Aldolase class I"/>
    <property type="match status" value="1"/>
</dbReference>
<evidence type="ECO:0000256" key="10">
    <source>
        <dbReference type="PIRSR" id="PIRSR603739-50"/>
    </source>
</evidence>
<evidence type="ECO:0000256" key="5">
    <source>
        <dbReference type="ARBA" id="ARBA00022898"/>
    </source>
</evidence>
<organism evidence="12 13">
    <name type="scientific">Caldicoprobacter faecalis</name>
    <dbReference type="NCBI Taxonomy" id="937334"/>
    <lineage>
        <taxon>Bacteria</taxon>
        <taxon>Bacillati</taxon>
        <taxon>Bacillota</taxon>
        <taxon>Clostridia</taxon>
        <taxon>Caldicoprobacterales</taxon>
        <taxon>Caldicoprobacteraceae</taxon>
        <taxon>Caldicoprobacter</taxon>
    </lineage>
</organism>
<keyword evidence="13" id="KW-1185">Reference proteome</keyword>
<comment type="cofactor">
    <cofactor evidence="1 10">
        <name>pyridoxal 5'-phosphate</name>
        <dbReference type="ChEBI" id="CHEBI:597326"/>
    </cofactor>
</comment>
<dbReference type="NCBIfam" id="TIGR00238">
    <property type="entry name" value="KamA family radical SAM protein"/>
    <property type="match status" value="1"/>
</dbReference>
<feature type="binding site" evidence="9">
    <location>
        <position position="173"/>
    </location>
    <ligand>
        <name>[4Fe-4S] cluster</name>
        <dbReference type="ChEBI" id="CHEBI:49883"/>
        <note>4Fe-4S-S-AdoMet</note>
    </ligand>
</feature>
<keyword evidence="8" id="KW-0413">Isomerase</keyword>
<evidence type="ECO:0000313" key="13">
    <source>
        <dbReference type="Proteomes" id="UP000198577"/>
    </source>
</evidence>
<evidence type="ECO:0000256" key="7">
    <source>
        <dbReference type="ARBA" id="ARBA00023014"/>
    </source>
</evidence>
<dbReference type="GO" id="GO:0046872">
    <property type="term" value="F:metal ion binding"/>
    <property type="evidence" value="ECO:0007669"/>
    <property type="project" value="UniProtKB-KW"/>
</dbReference>
<dbReference type="PANTHER" id="PTHR30538">
    <property type="entry name" value="LYSINE 2,3-AMINOMUTASE-RELATED"/>
    <property type="match status" value="1"/>
</dbReference>
<dbReference type="RefSeq" id="WP_092282444.1">
    <property type="nucleotide sequence ID" value="NZ_FOXR01000019.1"/>
</dbReference>
<dbReference type="InterPro" id="IPR025895">
    <property type="entry name" value="LAM_C_dom"/>
</dbReference>
<keyword evidence="6" id="KW-0408">Iron</keyword>
<dbReference type="NCBIfam" id="TIGR04368">
    <property type="entry name" value="Glu_2_3_NH3_mut"/>
    <property type="match status" value="1"/>
</dbReference>
<keyword evidence="5 10" id="KW-0663">Pyridoxal phosphate</keyword>
<feature type="domain" description="Radical SAM core" evidence="11">
    <location>
        <begin position="152"/>
        <end position="359"/>
    </location>
</feature>
<dbReference type="EMBL" id="FOXR01000019">
    <property type="protein sequence ID" value="SFQ22453.1"/>
    <property type="molecule type" value="Genomic_DNA"/>
</dbReference>
<evidence type="ECO:0000256" key="9">
    <source>
        <dbReference type="PIRSR" id="PIRSR004911-1"/>
    </source>
</evidence>
<dbReference type="InterPro" id="IPR013785">
    <property type="entry name" value="Aldolase_TIM"/>
</dbReference>
<dbReference type="STRING" id="937334.SAMN05444406_1191"/>
<dbReference type="SFLD" id="SFLDG01070">
    <property type="entry name" value="PLP-dependent"/>
    <property type="match status" value="1"/>
</dbReference>
<keyword evidence="4 9" id="KW-0479">Metal-binding</keyword>
<dbReference type="Proteomes" id="UP000198577">
    <property type="component" value="Unassembled WGS sequence"/>
</dbReference>
<dbReference type="PROSITE" id="PS51918">
    <property type="entry name" value="RADICAL_SAM"/>
    <property type="match status" value="1"/>
</dbReference>
<feature type="binding site" evidence="9">
    <location>
        <position position="170"/>
    </location>
    <ligand>
        <name>[4Fe-4S] cluster</name>
        <dbReference type="ChEBI" id="CHEBI:49883"/>
        <note>4Fe-4S-S-AdoMet</note>
    </ligand>
</feature>
<keyword evidence="3" id="KW-0949">S-adenosyl-L-methionine</keyword>
<dbReference type="CDD" id="cd01335">
    <property type="entry name" value="Radical_SAM"/>
    <property type="match status" value="1"/>
</dbReference>
<dbReference type="SMART" id="SM00729">
    <property type="entry name" value="Elp3"/>
    <property type="match status" value="1"/>
</dbReference>
<protein>
    <submittedName>
        <fullName evidence="12">Glutamate 2,3-aminomutase</fullName>
    </submittedName>
</protein>
<evidence type="ECO:0000259" key="11">
    <source>
        <dbReference type="PROSITE" id="PS51918"/>
    </source>
</evidence>
<evidence type="ECO:0000256" key="3">
    <source>
        <dbReference type="ARBA" id="ARBA00022691"/>
    </source>
</evidence>
<keyword evidence="2 9" id="KW-0004">4Fe-4S</keyword>
<accession>A0A1I5WRQ5</accession>
<dbReference type="Pfam" id="PF04055">
    <property type="entry name" value="Radical_SAM"/>
    <property type="match status" value="1"/>
</dbReference>
<dbReference type="OrthoDB" id="9768064at2"/>